<dbReference type="AlphaFoldDB" id="A0A9X2J5T2"/>
<comment type="similarity">
    <text evidence="1">Belongs to the LysR transcriptional regulatory family.</text>
</comment>
<accession>A0A9X2J5T2</accession>
<dbReference type="InterPro" id="IPR058163">
    <property type="entry name" value="LysR-type_TF_proteobact-type"/>
</dbReference>
<keyword evidence="4" id="KW-0804">Transcription</keyword>
<dbReference type="InterPro" id="IPR036390">
    <property type="entry name" value="WH_DNA-bd_sf"/>
</dbReference>
<dbReference type="RefSeq" id="WP_252471003.1">
    <property type="nucleotide sequence ID" value="NZ_JALBWM010000088.1"/>
</dbReference>
<dbReference type="Pfam" id="PF03466">
    <property type="entry name" value="LysR_substrate"/>
    <property type="match status" value="1"/>
</dbReference>
<dbReference type="Gene3D" id="3.40.190.290">
    <property type="match status" value="1"/>
</dbReference>
<dbReference type="GO" id="GO:0006351">
    <property type="term" value="P:DNA-templated transcription"/>
    <property type="evidence" value="ECO:0007669"/>
    <property type="project" value="TreeGrafter"/>
</dbReference>
<evidence type="ECO:0000256" key="2">
    <source>
        <dbReference type="ARBA" id="ARBA00023015"/>
    </source>
</evidence>
<dbReference type="InterPro" id="IPR005119">
    <property type="entry name" value="LysR_subst-bd"/>
</dbReference>
<evidence type="ECO:0000256" key="1">
    <source>
        <dbReference type="ARBA" id="ARBA00009437"/>
    </source>
</evidence>
<dbReference type="SUPFAM" id="SSF53850">
    <property type="entry name" value="Periplasmic binding protein-like II"/>
    <property type="match status" value="1"/>
</dbReference>
<proteinExistence type="inferred from homology"/>
<organism evidence="6 7">
    <name type="scientific">Microbulbifer okhotskensis</name>
    <dbReference type="NCBI Taxonomy" id="2926617"/>
    <lineage>
        <taxon>Bacteria</taxon>
        <taxon>Pseudomonadati</taxon>
        <taxon>Pseudomonadota</taxon>
        <taxon>Gammaproteobacteria</taxon>
        <taxon>Cellvibrionales</taxon>
        <taxon>Microbulbiferaceae</taxon>
        <taxon>Microbulbifer</taxon>
    </lineage>
</organism>
<feature type="domain" description="HTH lysR-type" evidence="5">
    <location>
        <begin position="5"/>
        <end position="62"/>
    </location>
</feature>
<dbReference type="GO" id="GO:0003700">
    <property type="term" value="F:DNA-binding transcription factor activity"/>
    <property type="evidence" value="ECO:0007669"/>
    <property type="project" value="InterPro"/>
</dbReference>
<evidence type="ECO:0000256" key="4">
    <source>
        <dbReference type="ARBA" id="ARBA00023163"/>
    </source>
</evidence>
<gene>
    <name evidence="6" type="ORF">MO867_16195</name>
</gene>
<name>A0A9X2J5T2_9GAMM</name>
<evidence type="ECO:0000313" key="7">
    <source>
        <dbReference type="Proteomes" id="UP001139028"/>
    </source>
</evidence>
<keyword evidence="7" id="KW-1185">Reference proteome</keyword>
<dbReference type="PROSITE" id="PS50931">
    <property type="entry name" value="HTH_LYSR"/>
    <property type="match status" value="1"/>
</dbReference>
<dbReference type="FunFam" id="1.10.10.10:FF:000038">
    <property type="entry name" value="Glycine cleavage system transcriptional activator"/>
    <property type="match status" value="1"/>
</dbReference>
<evidence type="ECO:0000259" key="5">
    <source>
        <dbReference type="PROSITE" id="PS50931"/>
    </source>
</evidence>
<comment type="caution">
    <text evidence="6">The sequence shown here is derived from an EMBL/GenBank/DDBJ whole genome shotgun (WGS) entry which is preliminary data.</text>
</comment>
<dbReference type="GO" id="GO:0043565">
    <property type="term" value="F:sequence-specific DNA binding"/>
    <property type="evidence" value="ECO:0007669"/>
    <property type="project" value="TreeGrafter"/>
</dbReference>
<dbReference type="Proteomes" id="UP001139028">
    <property type="component" value="Unassembled WGS sequence"/>
</dbReference>
<evidence type="ECO:0000313" key="6">
    <source>
        <dbReference type="EMBL" id="MCO1335877.1"/>
    </source>
</evidence>
<dbReference type="PANTHER" id="PTHR30537">
    <property type="entry name" value="HTH-TYPE TRANSCRIPTIONAL REGULATOR"/>
    <property type="match status" value="1"/>
</dbReference>
<dbReference type="Pfam" id="PF00126">
    <property type="entry name" value="HTH_1"/>
    <property type="match status" value="1"/>
</dbReference>
<keyword evidence="3" id="KW-0238">DNA-binding</keyword>
<dbReference type="InterPro" id="IPR000847">
    <property type="entry name" value="LysR_HTH_N"/>
</dbReference>
<dbReference type="EMBL" id="JALBWM010000088">
    <property type="protein sequence ID" value="MCO1335877.1"/>
    <property type="molecule type" value="Genomic_DNA"/>
</dbReference>
<reference evidence="6" key="1">
    <citation type="journal article" date="2022" name="Arch. Microbiol.">
        <title>Microbulbifer okhotskensis sp. nov., isolated from a deep bottom sediment of the Okhotsk Sea.</title>
        <authorList>
            <person name="Romanenko L."/>
            <person name="Kurilenko V."/>
            <person name="Otstavnykh N."/>
            <person name="Velansky P."/>
            <person name="Isaeva M."/>
            <person name="Mikhailov V."/>
        </authorList>
    </citation>
    <scope>NUCLEOTIDE SEQUENCE</scope>
    <source>
        <strain evidence="6">OS29</strain>
    </source>
</reference>
<dbReference type="InterPro" id="IPR036388">
    <property type="entry name" value="WH-like_DNA-bd_sf"/>
</dbReference>
<evidence type="ECO:0000256" key="3">
    <source>
        <dbReference type="ARBA" id="ARBA00023125"/>
    </source>
</evidence>
<dbReference type="Gene3D" id="1.10.10.10">
    <property type="entry name" value="Winged helix-like DNA-binding domain superfamily/Winged helix DNA-binding domain"/>
    <property type="match status" value="1"/>
</dbReference>
<protein>
    <submittedName>
        <fullName evidence="6">LysR family transcriptional regulator</fullName>
    </submittedName>
</protein>
<dbReference type="SUPFAM" id="SSF46785">
    <property type="entry name" value="Winged helix' DNA-binding domain"/>
    <property type="match status" value="1"/>
</dbReference>
<sequence length="286" mass="32112">MRKLPSTNLLVTFDAAARHLSFKKAAQELFVTPSAVGHQIRALETELQTKLFVRLNRTIELTHTGRQYHLKIAKSLQVLRHATADLMERDQYKTLTIHSIPFLTNTILAPNIKSFKALHPKLNISIESKLERVSLNPGQLQIAIRYDKEPSDGLCYREISKISISPVCAPGYLKKNRSSQIQLSTDKIGWHKWQADWGSPLAFNETLTCDGLQPVLEMAEQGLGVAMGYFPALTPKVSAGKLELLYPEKFSELAPLYLAFGEPLQGNGVIEDFIDWFKGVVQLLET</sequence>
<keyword evidence="2" id="KW-0805">Transcription regulation</keyword>
<dbReference type="PANTHER" id="PTHR30537:SF26">
    <property type="entry name" value="GLYCINE CLEAVAGE SYSTEM TRANSCRIPTIONAL ACTIVATOR"/>
    <property type="match status" value="1"/>
</dbReference>